<dbReference type="EMBL" id="JASUBT010000009">
    <property type="protein sequence ID" value="MDL4936627.1"/>
    <property type="molecule type" value="Genomic_DNA"/>
</dbReference>
<reference evidence="2 6" key="2">
    <citation type="submission" date="2020-06" db="EMBL/GenBank/DDBJ databases">
        <title>Crossreactivity between MHC class I-restricted antigens from cancer cells and an enterococcal bacteriophage.</title>
        <authorList>
            <person name="Fluckiger A."/>
            <person name="Daillere R."/>
            <person name="Sassi M."/>
            <person name="Cattoir V."/>
            <person name="Kroemer G."/>
            <person name="Zitvogel L."/>
        </authorList>
    </citation>
    <scope>NUCLEOTIDE SEQUENCE [LARGE SCALE GENOMIC DNA]</scope>
    <source>
        <strain evidence="2 6">EG4</strain>
    </source>
</reference>
<name>A0A2K3QTV7_ENTGA</name>
<evidence type="ECO:0000313" key="7">
    <source>
        <dbReference type="Proteomes" id="UP001241571"/>
    </source>
</evidence>
<dbReference type="Proteomes" id="UP000516696">
    <property type="component" value="Chromosome"/>
</dbReference>
<reference evidence="4 5" key="1">
    <citation type="submission" date="2020-03" db="EMBL/GenBank/DDBJ databases">
        <title>Characterization of ganglioside-mimicking enterococci.</title>
        <authorList>
            <person name="Patry R.T."/>
            <person name="Nothaft H."/>
            <person name="Bridger R."/>
            <person name="Shajahan A."/>
            <person name="Huynh S."/>
            <person name="Sanchez S."/>
            <person name="Azadi P."/>
            <person name="Cooper K."/>
            <person name="Miller W.G."/>
            <person name="Parker C.T."/>
            <person name="Wells L."/>
            <person name="Szymanski C.M."/>
        </authorList>
    </citation>
    <scope>NUCLEOTIDE SEQUENCE [LARGE SCALE GENOMIC DNA]</scope>
    <source>
        <strain evidence="4 5">EGM181</strain>
    </source>
</reference>
<organism evidence="2 6">
    <name type="scientific">Enterococcus gallinarum</name>
    <dbReference type="NCBI Taxonomy" id="1353"/>
    <lineage>
        <taxon>Bacteria</taxon>
        <taxon>Bacillati</taxon>
        <taxon>Bacillota</taxon>
        <taxon>Bacilli</taxon>
        <taxon>Lactobacillales</taxon>
        <taxon>Enterococcaceae</taxon>
        <taxon>Enterococcus</taxon>
    </lineage>
</organism>
<accession>A0A2K3QTV7</accession>
<reference evidence="3 7" key="3">
    <citation type="submission" date="2023-06" db="EMBL/GenBank/DDBJ databases">
        <title>Acute promotion of culturable opportunistic pathogens and persistent increase of antibiotic resistance following antibiotic exposure in mouse gut microbiota.</title>
        <authorList>
            <person name="Li L."/>
            <person name="Wang B."/>
            <person name="Sun Y."/>
            <person name="Wang M."/>
            <person name="Xu H."/>
        </authorList>
    </citation>
    <scope>NUCLEOTIDE SEQUENCE [LARGE SCALE GENOMIC DNA]</scope>
    <source>
        <strain evidence="3 7">CRI2_2</strain>
    </source>
</reference>
<protein>
    <submittedName>
        <fullName evidence="2">Uncharacterized protein</fullName>
    </submittedName>
</protein>
<dbReference type="EMBL" id="CP050485">
    <property type="protein sequence ID" value="QOG27538.1"/>
    <property type="molecule type" value="Genomic_DNA"/>
</dbReference>
<proteinExistence type="predicted"/>
<feature type="transmembrane region" description="Helical" evidence="1">
    <location>
        <begin position="63"/>
        <end position="80"/>
    </location>
</feature>
<keyword evidence="1" id="KW-0472">Membrane</keyword>
<evidence type="ECO:0000313" key="4">
    <source>
        <dbReference type="EMBL" id="QOG27538.1"/>
    </source>
</evidence>
<keyword evidence="1" id="KW-0812">Transmembrane</keyword>
<evidence type="ECO:0000313" key="2">
    <source>
        <dbReference type="EMBL" id="MBA0973719.1"/>
    </source>
</evidence>
<feature type="transmembrane region" description="Helical" evidence="1">
    <location>
        <begin position="7"/>
        <end position="25"/>
    </location>
</feature>
<gene>
    <name evidence="4" type="ORF">EGM181_09875</name>
    <name evidence="2" type="ORF">HWH42_14195</name>
    <name evidence="3" type="ORF">QRX88_12940</name>
</gene>
<dbReference type="Proteomes" id="UP001241571">
    <property type="component" value="Unassembled WGS sequence"/>
</dbReference>
<dbReference type="EMBL" id="JABXJK010000075">
    <property type="protein sequence ID" value="MBA0973719.1"/>
    <property type="molecule type" value="Genomic_DNA"/>
</dbReference>
<dbReference type="GeneID" id="93224309"/>
<sequence>MEQHQPSWIKLLFFFLIFMGADLMKQVIVHHFAWLDVLQLMNFLIFILLSFFIRQLPSTLRKILIGTYLFIIGGIMSLLFGNPFELASWTLYFVGAFFGTFLWDHFCQRFRLRWFTDKIIR</sequence>
<evidence type="ECO:0000313" key="5">
    <source>
        <dbReference type="Proteomes" id="UP000516696"/>
    </source>
</evidence>
<feature type="transmembrane region" description="Helical" evidence="1">
    <location>
        <begin position="31"/>
        <end position="51"/>
    </location>
</feature>
<evidence type="ECO:0000313" key="3">
    <source>
        <dbReference type="EMBL" id="MDL4936627.1"/>
    </source>
</evidence>
<dbReference type="RefSeq" id="WP_103300853.1">
    <property type="nucleotide sequence ID" value="NZ_CAKOCH010000005.1"/>
</dbReference>
<evidence type="ECO:0000256" key="1">
    <source>
        <dbReference type="SAM" id="Phobius"/>
    </source>
</evidence>
<evidence type="ECO:0000313" key="6">
    <source>
        <dbReference type="Proteomes" id="UP000571857"/>
    </source>
</evidence>
<dbReference type="Proteomes" id="UP000571857">
    <property type="component" value="Unassembled WGS sequence"/>
</dbReference>
<dbReference type="AlphaFoldDB" id="A0A2K3QTV7"/>
<feature type="transmembrane region" description="Helical" evidence="1">
    <location>
        <begin position="86"/>
        <end position="103"/>
    </location>
</feature>
<keyword evidence="1" id="KW-1133">Transmembrane helix</keyword>